<evidence type="ECO:0000256" key="1">
    <source>
        <dbReference type="SAM" id="SignalP"/>
    </source>
</evidence>
<comment type="caution">
    <text evidence="2">The sequence shown here is derived from an EMBL/GenBank/DDBJ whole genome shotgun (WGS) entry which is preliminary data.</text>
</comment>
<feature type="chain" id="PRO_5042261596" evidence="1">
    <location>
        <begin position="26"/>
        <end position="315"/>
    </location>
</feature>
<evidence type="ECO:0000313" key="2">
    <source>
        <dbReference type="EMBL" id="KAK3389237.1"/>
    </source>
</evidence>
<gene>
    <name evidence="2" type="ORF">B0H63DRAFT_96041</name>
</gene>
<keyword evidence="3" id="KW-1185">Reference proteome</keyword>
<feature type="signal peptide" evidence="1">
    <location>
        <begin position="1"/>
        <end position="25"/>
    </location>
</feature>
<reference evidence="2" key="2">
    <citation type="submission" date="2023-06" db="EMBL/GenBank/DDBJ databases">
        <authorList>
            <consortium name="Lawrence Berkeley National Laboratory"/>
            <person name="Haridas S."/>
            <person name="Hensen N."/>
            <person name="Bonometti L."/>
            <person name="Westerberg I."/>
            <person name="Brannstrom I.O."/>
            <person name="Guillou S."/>
            <person name="Cros-Aarteil S."/>
            <person name="Calhoun S."/>
            <person name="Kuo A."/>
            <person name="Mondo S."/>
            <person name="Pangilinan J."/>
            <person name="Riley R."/>
            <person name="LaButti K."/>
            <person name="Andreopoulos B."/>
            <person name="Lipzen A."/>
            <person name="Chen C."/>
            <person name="Yanf M."/>
            <person name="Daum C."/>
            <person name="Ng V."/>
            <person name="Clum A."/>
            <person name="Steindorff A."/>
            <person name="Ohm R."/>
            <person name="Martin F."/>
            <person name="Silar P."/>
            <person name="Natvig D."/>
            <person name="Lalanne C."/>
            <person name="Gautier V."/>
            <person name="Ament-velasquez S.L."/>
            <person name="Kruys A."/>
            <person name="Hutchinson M.I."/>
            <person name="Powell A.J."/>
            <person name="Barry K."/>
            <person name="Miller A.N."/>
            <person name="Grigoriev I.V."/>
            <person name="Debuchy R."/>
            <person name="Gladieux P."/>
            <person name="Thoren M.H."/>
            <person name="Johannesson H."/>
        </authorList>
    </citation>
    <scope>NUCLEOTIDE SEQUENCE</scope>
    <source>
        <strain evidence="2">CBS 232.78</strain>
    </source>
</reference>
<keyword evidence="1" id="KW-0732">Signal</keyword>
<dbReference type="Proteomes" id="UP001285441">
    <property type="component" value="Unassembled WGS sequence"/>
</dbReference>
<accession>A0AAE0NWY1</accession>
<organism evidence="2 3">
    <name type="scientific">Podospora didyma</name>
    <dbReference type="NCBI Taxonomy" id="330526"/>
    <lineage>
        <taxon>Eukaryota</taxon>
        <taxon>Fungi</taxon>
        <taxon>Dikarya</taxon>
        <taxon>Ascomycota</taxon>
        <taxon>Pezizomycotina</taxon>
        <taxon>Sordariomycetes</taxon>
        <taxon>Sordariomycetidae</taxon>
        <taxon>Sordariales</taxon>
        <taxon>Podosporaceae</taxon>
        <taxon>Podospora</taxon>
    </lineage>
</organism>
<dbReference type="AlphaFoldDB" id="A0AAE0NWY1"/>
<protein>
    <submittedName>
        <fullName evidence="2">Uncharacterized protein</fullName>
    </submittedName>
</protein>
<reference evidence="2" key="1">
    <citation type="journal article" date="2023" name="Mol. Phylogenet. Evol.">
        <title>Genome-scale phylogeny and comparative genomics of the fungal order Sordariales.</title>
        <authorList>
            <person name="Hensen N."/>
            <person name="Bonometti L."/>
            <person name="Westerberg I."/>
            <person name="Brannstrom I.O."/>
            <person name="Guillou S."/>
            <person name="Cros-Aarteil S."/>
            <person name="Calhoun S."/>
            <person name="Haridas S."/>
            <person name="Kuo A."/>
            <person name="Mondo S."/>
            <person name="Pangilinan J."/>
            <person name="Riley R."/>
            <person name="LaButti K."/>
            <person name="Andreopoulos B."/>
            <person name="Lipzen A."/>
            <person name="Chen C."/>
            <person name="Yan M."/>
            <person name="Daum C."/>
            <person name="Ng V."/>
            <person name="Clum A."/>
            <person name="Steindorff A."/>
            <person name="Ohm R.A."/>
            <person name="Martin F."/>
            <person name="Silar P."/>
            <person name="Natvig D.O."/>
            <person name="Lalanne C."/>
            <person name="Gautier V."/>
            <person name="Ament-Velasquez S.L."/>
            <person name="Kruys A."/>
            <person name="Hutchinson M.I."/>
            <person name="Powell A.J."/>
            <person name="Barry K."/>
            <person name="Miller A.N."/>
            <person name="Grigoriev I.V."/>
            <person name="Debuchy R."/>
            <person name="Gladieux P."/>
            <person name="Hiltunen Thoren M."/>
            <person name="Johannesson H."/>
        </authorList>
    </citation>
    <scope>NUCLEOTIDE SEQUENCE</scope>
    <source>
        <strain evidence="2">CBS 232.78</strain>
    </source>
</reference>
<proteinExistence type="predicted"/>
<dbReference type="EMBL" id="JAULSW010000002">
    <property type="protein sequence ID" value="KAK3389237.1"/>
    <property type="molecule type" value="Genomic_DNA"/>
</dbReference>
<evidence type="ECO:0000313" key="3">
    <source>
        <dbReference type="Proteomes" id="UP001285441"/>
    </source>
</evidence>
<name>A0AAE0NWY1_9PEZI</name>
<sequence length="315" mass="34682">MATHGASLFSSLLLFCLIFIGFTSCRVITTPRPLIENHHIGVDIDNPFYYPSTYNDQVKVSVLSGPQGNLEALELAAARRALKKLKDLLGPEKLKELLKDDIAAGWAEWHDIISSSSSSSTEDDHVVAEVRLTAIPRPDICQSVDFSARNFVGWFADSGFNHVDKLWAGHPEHYGVHLTPNADGTMRGELIEPWGPLLTYSVIPRFTPVVDPAVQKKPWMRALPGFPLQMVGDETLMDGSGVVVGNLHFAFRDIPVSGSVSGEKKTCGVEVVLAMWMVGNTPPDVVEGMRQHLAVEYANWFPKAFDDIRTGAFKP</sequence>